<keyword evidence="7 10" id="KW-0413">Isomerase</keyword>
<dbReference type="AlphaFoldDB" id="A0A6S7CXD0"/>
<accession>A0A6S7CXD0</accession>
<comment type="pathway">
    <text evidence="2">Aromatic compound metabolism; beta-ketoadipate pathway; 5-oxo-4,5-dihydro-2-furylacetate from catechol: step 3/3.</text>
</comment>
<evidence type="ECO:0000256" key="3">
    <source>
        <dbReference type="ARBA" id="ARBA00010882"/>
    </source>
</evidence>
<comment type="similarity">
    <text evidence="3">Belongs to the muconolactone Delta-isomerase family.</text>
</comment>
<evidence type="ECO:0000256" key="4">
    <source>
        <dbReference type="ARBA" id="ARBA00011365"/>
    </source>
</evidence>
<name>A0A6S7CXD0_9BURK</name>
<dbReference type="Pfam" id="PF02426">
    <property type="entry name" value="MIase"/>
    <property type="match status" value="1"/>
</dbReference>
<keyword evidence="11" id="KW-1185">Reference proteome</keyword>
<evidence type="ECO:0000256" key="2">
    <source>
        <dbReference type="ARBA" id="ARBA00005193"/>
    </source>
</evidence>
<evidence type="ECO:0000256" key="8">
    <source>
        <dbReference type="NCBIfam" id="TIGR03221"/>
    </source>
</evidence>
<dbReference type="InterPro" id="IPR003464">
    <property type="entry name" value="Muconolactone_d_Isoase"/>
</dbReference>
<dbReference type="InterPro" id="IPR011008">
    <property type="entry name" value="Dimeric_a/b-barrel"/>
</dbReference>
<evidence type="ECO:0000256" key="1">
    <source>
        <dbReference type="ARBA" id="ARBA00001739"/>
    </source>
</evidence>
<keyword evidence="6" id="KW-0058">Aromatic hydrocarbons catabolism</keyword>
<dbReference type="GO" id="GO:0016159">
    <property type="term" value="F:muconolactone delta-isomerase activity"/>
    <property type="evidence" value="ECO:0007669"/>
    <property type="project" value="UniProtKB-UniRule"/>
</dbReference>
<sequence length="108" mass="12150">MIPRSGPAGAAFLERVIMLFMVQMQVNLPVDMPAERADKLKADEKALAQQLQRDGKWKNLWRVAGRYANVSIFDVESNDELHTLLSSLPLFPYMDINVTALARHPSAI</sequence>
<dbReference type="EMBL" id="CADILG010000017">
    <property type="protein sequence ID" value="CAB3869775.1"/>
    <property type="molecule type" value="Genomic_DNA"/>
</dbReference>
<comment type="catalytic activity">
    <reaction evidence="1">
        <text>(S)-muconolactone = (4,5-dihydro-5-oxofuran-2-yl)-acetate</text>
        <dbReference type="Rhea" id="RHEA:12348"/>
        <dbReference type="ChEBI" id="CHEBI:58425"/>
        <dbReference type="ChEBI" id="CHEBI:58736"/>
        <dbReference type="EC" id="5.3.3.4"/>
    </reaction>
</comment>
<evidence type="ECO:0000313" key="11">
    <source>
        <dbReference type="Proteomes" id="UP000494117"/>
    </source>
</evidence>
<reference evidence="10 11" key="1">
    <citation type="submission" date="2020-04" db="EMBL/GenBank/DDBJ databases">
        <authorList>
            <person name="De Canck E."/>
        </authorList>
    </citation>
    <scope>NUCLEOTIDE SEQUENCE [LARGE SCALE GENOMIC DNA]</scope>
    <source>
        <strain evidence="10 11">LMG 26858</strain>
    </source>
</reference>
<dbReference type="UniPathway" id="UPA00157">
    <property type="reaction ID" value="UER00260"/>
</dbReference>
<evidence type="ECO:0000256" key="6">
    <source>
        <dbReference type="ARBA" id="ARBA00022797"/>
    </source>
</evidence>
<dbReference type="PIRSF" id="PIRSF001486">
    <property type="entry name" value="CatC"/>
    <property type="match status" value="1"/>
</dbReference>
<proteinExistence type="inferred from homology"/>
<evidence type="ECO:0000313" key="10">
    <source>
        <dbReference type="EMBL" id="CAB3869775.1"/>
    </source>
</evidence>
<dbReference type="EC" id="5.3.3.4" evidence="5 8"/>
<dbReference type="NCBIfam" id="TIGR03221">
    <property type="entry name" value="muco_delta"/>
    <property type="match status" value="1"/>
</dbReference>
<gene>
    <name evidence="10" type="primary">catC</name>
    <name evidence="10" type="ORF">LMG26858_02666</name>
</gene>
<dbReference type="Gene3D" id="3.30.70.1060">
    <property type="entry name" value="Dimeric alpha+beta barrel"/>
    <property type="match status" value="1"/>
</dbReference>
<comment type="subunit">
    <text evidence="4">Homodecamer.</text>
</comment>
<protein>
    <recommendedName>
        <fullName evidence="5 8">Muconolactone Delta-isomerase</fullName>
        <ecNumber evidence="5 8">5.3.3.4</ecNumber>
    </recommendedName>
</protein>
<organism evidence="10 11">
    <name type="scientific">Achromobacter anxifer</name>
    <dbReference type="NCBI Taxonomy" id="1287737"/>
    <lineage>
        <taxon>Bacteria</taxon>
        <taxon>Pseudomonadati</taxon>
        <taxon>Pseudomonadota</taxon>
        <taxon>Betaproteobacteria</taxon>
        <taxon>Burkholderiales</taxon>
        <taxon>Alcaligenaceae</taxon>
        <taxon>Achromobacter</taxon>
    </lineage>
</organism>
<evidence type="ECO:0000259" key="9">
    <source>
        <dbReference type="Pfam" id="PF02426"/>
    </source>
</evidence>
<dbReference type="SUPFAM" id="SSF54909">
    <property type="entry name" value="Dimeric alpha+beta barrel"/>
    <property type="match status" value="1"/>
</dbReference>
<dbReference type="GO" id="GO:0042952">
    <property type="term" value="P:beta-ketoadipate pathway"/>
    <property type="evidence" value="ECO:0007669"/>
    <property type="project" value="UniProtKB-UniRule"/>
</dbReference>
<evidence type="ECO:0000256" key="5">
    <source>
        <dbReference type="ARBA" id="ARBA00012070"/>
    </source>
</evidence>
<feature type="domain" description="Muconolactone isomerase" evidence="9">
    <location>
        <begin position="18"/>
        <end position="106"/>
    </location>
</feature>
<dbReference type="InterPro" id="IPR026029">
    <property type="entry name" value="MLI_dom"/>
</dbReference>
<evidence type="ECO:0000256" key="7">
    <source>
        <dbReference type="ARBA" id="ARBA00023235"/>
    </source>
</evidence>
<dbReference type="Proteomes" id="UP000494117">
    <property type="component" value="Unassembled WGS sequence"/>
</dbReference>